<evidence type="ECO:0000313" key="13">
    <source>
        <dbReference type="EMBL" id="MBB5514776.1"/>
    </source>
</evidence>
<keyword evidence="5 10" id="KW-0566">Pantothenate biosynthesis</keyword>
<evidence type="ECO:0000256" key="6">
    <source>
        <dbReference type="ARBA" id="ARBA00022857"/>
    </source>
</evidence>
<dbReference type="GO" id="GO:0005737">
    <property type="term" value="C:cytoplasm"/>
    <property type="evidence" value="ECO:0007669"/>
    <property type="project" value="TreeGrafter"/>
</dbReference>
<dbReference type="GO" id="GO:0008677">
    <property type="term" value="F:2-dehydropantoate 2-reductase activity"/>
    <property type="evidence" value="ECO:0007669"/>
    <property type="project" value="UniProtKB-EC"/>
</dbReference>
<evidence type="ECO:0000256" key="9">
    <source>
        <dbReference type="ARBA" id="ARBA00048793"/>
    </source>
</evidence>
<dbReference type="Gene3D" id="1.10.1040.10">
    <property type="entry name" value="N-(1-d-carboxylethyl)-l-norvaline Dehydrogenase, domain 2"/>
    <property type="match status" value="1"/>
</dbReference>
<dbReference type="RefSeq" id="WP_184008728.1">
    <property type="nucleotide sequence ID" value="NZ_JACIJS010000002.1"/>
</dbReference>
<keyword evidence="7 10" id="KW-0560">Oxidoreductase</keyword>
<dbReference type="InterPro" id="IPR013328">
    <property type="entry name" value="6PGD_dom2"/>
</dbReference>
<reference evidence="13 14" key="1">
    <citation type="submission" date="2020-08" db="EMBL/GenBank/DDBJ databases">
        <title>Genomic Encyclopedia of Type Strains, Phase IV (KMG-IV): sequencing the most valuable type-strain genomes for metagenomic binning, comparative biology and taxonomic classification.</title>
        <authorList>
            <person name="Goeker M."/>
        </authorList>
    </citation>
    <scope>NUCLEOTIDE SEQUENCE [LARGE SCALE GENOMIC DNA]</scope>
    <source>
        <strain evidence="13 14">DSM 103377</strain>
    </source>
</reference>
<feature type="domain" description="Ketopantoate reductase C-terminal" evidence="12">
    <location>
        <begin position="163"/>
        <end position="301"/>
    </location>
</feature>
<sequence length="320" mass="33045">MIAVLGAGAIGCFVGGTWALAGRDVTLIGRPGVLDPIAEAGLRLSGGPEGRTDMLTSLTPEPLSKADLVVVAVKATALPGAIADLRAHLTPGTPIVTLMNGISPPSLIAAALPGVTVLPGMVPFNVVRRGPNHWHKASAGEVIVRDHPATRGLPAVRQVSDMAPVAWGKLLLNLNNAVNALSGLGLHAQLSDRACRGILADAITEALGVLHAAGITPAKVGALPAHRIPQMLRTPDWFFNTVGLRLQGIDRSARSSMADDLAAGRPTEVDFLNGEIVSLAATYGLPAPLNAALTSLVHEVEQTPRAIPAAEIRARADRQG</sequence>
<comment type="caution">
    <text evidence="13">The sequence shown here is derived from an EMBL/GenBank/DDBJ whole genome shotgun (WGS) entry which is preliminary data.</text>
</comment>
<evidence type="ECO:0000313" key="14">
    <source>
        <dbReference type="Proteomes" id="UP000553766"/>
    </source>
</evidence>
<dbReference type="InterPro" id="IPR003710">
    <property type="entry name" value="ApbA"/>
</dbReference>
<evidence type="ECO:0000259" key="12">
    <source>
        <dbReference type="Pfam" id="PF08546"/>
    </source>
</evidence>
<evidence type="ECO:0000259" key="11">
    <source>
        <dbReference type="Pfam" id="PF02558"/>
    </source>
</evidence>
<evidence type="ECO:0000256" key="10">
    <source>
        <dbReference type="RuleBase" id="RU362068"/>
    </source>
</evidence>
<dbReference type="InterPro" id="IPR008927">
    <property type="entry name" value="6-PGluconate_DH-like_C_sf"/>
</dbReference>
<dbReference type="InterPro" id="IPR013332">
    <property type="entry name" value="KPR_N"/>
</dbReference>
<organism evidence="13 14">
    <name type="scientific">Rubricella aquisinus</name>
    <dbReference type="NCBI Taxonomy" id="2028108"/>
    <lineage>
        <taxon>Bacteria</taxon>
        <taxon>Pseudomonadati</taxon>
        <taxon>Pseudomonadota</taxon>
        <taxon>Alphaproteobacteria</taxon>
        <taxon>Rhodobacterales</taxon>
        <taxon>Paracoccaceae</taxon>
        <taxon>Rubricella</taxon>
    </lineage>
</organism>
<dbReference type="InterPro" id="IPR013752">
    <property type="entry name" value="KPA_reductase"/>
</dbReference>
<evidence type="ECO:0000256" key="3">
    <source>
        <dbReference type="ARBA" id="ARBA00013014"/>
    </source>
</evidence>
<dbReference type="PANTHER" id="PTHR43765">
    <property type="entry name" value="2-DEHYDROPANTOATE 2-REDUCTASE-RELATED"/>
    <property type="match status" value="1"/>
</dbReference>
<dbReference type="InterPro" id="IPR050838">
    <property type="entry name" value="Ketopantoate_reductase"/>
</dbReference>
<evidence type="ECO:0000256" key="8">
    <source>
        <dbReference type="ARBA" id="ARBA00032024"/>
    </source>
</evidence>
<dbReference type="InterPro" id="IPR036291">
    <property type="entry name" value="NAD(P)-bd_dom_sf"/>
</dbReference>
<dbReference type="GO" id="GO:0050661">
    <property type="term" value="F:NADP binding"/>
    <property type="evidence" value="ECO:0007669"/>
    <property type="project" value="TreeGrafter"/>
</dbReference>
<dbReference type="EMBL" id="JACIJS010000002">
    <property type="protein sequence ID" value="MBB5514776.1"/>
    <property type="molecule type" value="Genomic_DNA"/>
</dbReference>
<dbReference type="Gene3D" id="3.40.50.720">
    <property type="entry name" value="NAD(P)-binding Rossmann-like Domain"/>
    <property type="match status" value="1"/>
</dbReference>
<dbReference type="Pfam" id="PF02558">
    <property type="entry name" value="ApbA"/>
    <property type="match status" value="1"/>
</dbReference>
<dbReference type="Pfam" id="PF08546">
    <property type="entry name" value="ApbA_C"/>
    <property type="match status" value="1"/>
</dbReference>
<gene>
    <name evidence="13" type="ORF">FHS89_000782</name>
</gene>
<dbReference type="EC" id="1.1.1.169" evidence="3 10"/>
<dbReference type="UniPathway" id="UPA00028">
    <property type="reaction ID" value="UER00004"/>
</dbReference>
<evidence type="ECO:0000256" key="2">
    <source>
        <dbReference type="ARBA" id="ARBA00007870"/>
    </source>
</evidence>
<comment type="function">
    <text evidence="10">Catalyzes the NADPH-dependent reduction of ketopantoate into pantoic acid.</text>
</comment>
<protein>
    <recommendedName>
        <fullName evidence="4 10">2-dehydropantoate 2-reductase</fullName>
        <ecNumber evidence="3 10">1.1.1.169</ecNumber>
    </recommendedName>
    <alternativeName>
        <fullName evidence="8 10">Ketopantoate reductase</fullName>
    </alternativeName>
</protein>
<evidence type="ECO:0000256" key="5">
    <source>
        <dbReference type="ARBA" id="ARBA00022655"/>
    </source>
</evidence>
<comment type="similarity">
    <text evidence="2 10">Belongs to the ketopantoate reductase family.</text>
</comment>
<evidence type="ECO:0000256" key="4">
    <source>
        <dbReference type="ARBA" id="ARBA00019465"/>
    </source>
</evidence>
<feature type="domain" description="Ketopantoate reductase N-terminal" evidence="11">
    <location>
        <begin position="2"/>
        <end position="146"/>
    </location>
</feature>
<accession>A0A840WYN6</accession>
<dbReference type="GO" id="GO:0015940">
    <property type="term" value="P:pantothenate biosynthetic process"/>
    <property type="evidence" value="ECO:0007669"/>
    <property type="project" value="UniProtKB-UniPathway"/>
</dbReference>
<name>A0A840WYN6_9RHOB</name>
<keyword evidence="6 10" id="KW-0521">NADP</keyword>
<evidence type="ECO:0000256" key="7">
    <source>
        <dbReference type="ARBA" id="ARBA00023002"/>
    </source>
</evidence>
<comment type="pathway">
    <text evidence="1 10">Cofactor biosynthesis; (R)-pantothenate biosynthesis; (R)-pantoate from 3-methyl-2-oxobutanoate: step 2/2.</text>
</comment>
<keyword evidence="14" id="KW-1185">Reference proteome</keyword>
<dbReference type="SUPFAM" id="SSF48179">
    <property type="entry name" value="6-phosphogluconate dehydrogenase C-terminal domain-like"/>
    <property type="match status" value="1"/>
</dbReference>
<dbReference type="PANTHER" id="PTHR43765:SF2">
    <property type="entry name" value="2-DEHYDROPANTOATE 2-REDUCTASE"/>
    <property type="match status" value="1"/>
</dbReference>
<dbReference type="NCBIfam" id="TIGR00745">
    <property type="entry name" value="apbA_panE"/>
    <property type="match status" value="1"/>
</dbReference>
<evidence type="ECO:0000256" key="1">
    <source>
        <dbReference type="ARBA" id="ARBA00004994"/>
    </source>
</evidence>
<dbReference type="SUPFAM" id="SSF51735">
    <property type="entry name" value="NAD(P)-binding Rossmann-fold domains"/>
    <property type="match status" value="1"/>
</dbReference>
<dbReference type="Proteomes" id="UP000553766">
    <property type="component" value="Unassembled WGS sequence"/>
</dbReference>
<comment type="catalytic activity">
    <reaction evidence="9 10">
        <text>(R)-pantoate + NADP(+) = 2-dehydropantoate + NADPH + H(+)</text>
        <dbReference type="Rhea" id="RHEA:16233"/>
        <dbReference type="ChEBI" id="CHEBI:11561"/>
        <dbReference type="ChEBI" id="CHEBI:15378"/>
        <dbReference type="ChEBI" id="CHEBI:15980"/>
        <dbReference type="ChEBI" id="CHEBI:57783"/>
        <dbReference type="ChEBI" id="CHEBI:58349"/>
        <dbReference type="EC" id="1.1.1.169"/>
    </reaction>
</comment>
<dbReference type="AlphaFoldDB" id="A0A840WYN6"/>
<proteinExistence type="inferred from homology"/>